<dbReference type="Proteomes" id="UP000046680">
    <property type="component" value="Unassembled WGS sequence"/>
</dbReference>
<reference evidence="8" key="2">
    <citation type="submission" date="2015-03" db="EMBL/GenBank/DDBJ databases">
        <authorList>
            <consortium name="Pathogen Informatics"/>
            <person name="Murphy D."/>
        </authorList>
    </citation>
    <scope>NUCLEOTIDE SEQUENCE</scope>
    <source>
        <strain evidence="8">N09902308</strain>
    </source>
</reference>
<dbReference type="EMBL" id="CSBK01000233">
    <property type="protein sequence ID" value="COX13408.1"/>
    <property type="molecule type" value="Genomic_DNA"/>
</dbReference>
<dbReference type="AlphaFoldDB" id="A0A0U0SYX7"/>
<evidence type="ECO:0000313" key="16">
    <source>
        <dbReference type="Proteomes" id="UP000050164"/>
    </source>
</evidence>
<dbReference type="EMBL" id="CSAE01000077">
    <property type="protein sequence ID" value="COV28346.1"/>
    <property type="molecule type" value="Genomic_DNA"/>
</dbReference>
<evidence type="ECO:0000313" key="7">
    <source>
        <dbReference type="EMBL" id="COW42009.1"/>
    </source>
</evidence>
<evidence type="ECO:0000313" key="5">
    <source>
        <dbReference type="EMBL" id="COV28346.1"/>
    </source>
</evidence>
<dbReference type="Proteomes" id="UP000046947">
    <property type="component" value="Unassembled WGS sequence"/>
</dbReference>
<reference evidence="5" key="1">
    <citation type="submission" date="2015-03" db="EMBL/GenBank/DDBJ databases">
        <authorList>
            <person name="Murphy D."/>
        </authorList>
    </citation>
    <scope>NUCLEOTIDE SEQUENCE [LARGE SCALE GENOMIC DNA]</scope>
    <source>
        <strain evidence="5">K00500041</strain>
    </source>
</reference>
<evidence type="ECO:0000313" key="8">
    <source>
        <dbReference type="EMBL" id="COX13408.1"/>
    </source>
</evidence>
<name>A0A0U0SYX7_MYCTX</name>
<dbReference type="EMBL" id="CNFT01000657">
    <property type="protein sequence ID" value="CKS10347.1"/>
    <property type="molecule type" value="Genomic_DNA"/>
</dbReference>
<dbReference type="Proteomes" id="UP000045842">
    <property type="component" value="Unassembled WGS sequence"/>
</dbReference>
<protein>
    <submittedName>
        <fullName evidence="5">Uncharacterized protein</fullName>
    </submittedName>
</protein>
<reference evidence="9 10" key="3">
    <citation type="submission" date="2015-03" db="EMBL/GenBank/DDBJ databases">
        <authorList>
            <consortium name="Pathogen Informatics"/>
        </authorList>
    </citation>
    <scope>NUCLEOTIDE SEQUENCE [LARGE SCALE GENOMIC DNA]</scope>
    <source>
        <strain evidence="3 16">Bir 185</strain>
        <strain evidence="2 14">C09601061</strain>
        <strain evidence="4 11">D00501624</strain>
        <strain evidence="6 13">G09801536</strain>
        <strain evidence="1 15">H09601792</strain>
        <strain evidence="9">K00500041</strain>
        <strain evidence="7 12">M09401471</strain>
        <strain evidence="10">N09902308</strain>
    </source>
</reference>
<dbReference type="Proteomes" id="UP000044938">
    <property type="component" value="Unassembled WGS sequence"/>
</dbReference>
<organism evidence="5 9">
    <name type="scientific">Mycobacterium tuberculosis</name>
    <dbReference type="NCBI Taxonomy" id="1773"/>
    <lineage>
        <taxon>Bacteria</taxon>
        <taxon>Bacillati</taxon>
        <taxon>Actinomycetota</taxon>
        <taxon>Actinomycetes</taxon>
        <taxon>Mycobacteriales</taxon>
        <taxon>Mycobacteriaceae</taxon>
        <taxon>Mycobacterium</taxon>
        <taxon>Mycobacterium tuberculosis complex</taxon>
    </lineage>
</organism>
<dbReference type="Proteomes" id="UP000050164">
    <property type="component" value="Unassembled WGS sequence"/>
</dbReference>
<dbReference type="Proteomes" id="UP000039021">
    <property type="component" value="Unassembled WGS sequence"/>
</dbReference>
<evidence type="ECO:0000313" key="1">
    <source>
        <dbReference type="EMBL" id="CFE53848.1"/>
    </source>
</evidence>
<evidence type="ECO:0000313" key="6">
    <source>
        <dbReference type="EMBL" id="COV69677.1"/>
    </source>
</evidence>
<gene>
    <name evidence="2" type="ORF">ERS007657_02278</name>
    <name evidence="4" type="ORF">ERS007661_02869</name>
    <name evidence="6" type="ORF">ERS007679_02303</name>
    <name evidence="1" type="ORF">ERS007688_02289</name>
    <name evidence="5" type="ORF">ERS007703_01032</name>
    <name evidence="7" type="ORF">ERS007720_02604</name>
    <name evidence="8" type="ORF">ERS007739_00741</name>
    <name evidence="3" type="ORF">ERS027659_02645</name>
</gene>
<dbReference type="EMBL" id="CSAJ01000346">
    <property type="protein sequence ID" value="COW42009.1"/>
    <property type="molecule type" value="Genomic_DNA"/>
</dbReference>
<dbReference type="Proteomes" id="UP000038802">
    <property type="component" value="Unassembled WGS sequence"/>
</dbReference>
<dbReference type="EMBL" id="CQQC01001111">
    <property type="protein sequence ID" value="CNV64869.1"/>
    <property type="molecule type" value="Genomic_DNA"/>
</dbReference>
<evidence type="ECO:0000313" key="11">
    <source>
        <dbReference type="Proteomes" id="UP000039217"/>
    </source>
</evidence>
<evidence type="ECO:0000313" key="2">
    <source>
        <dbReference type="EMBL" id="CFR84512.1"/>
    </source>
</evidence>
<evidence type="ECO:0000313" key="10">
    <source>
        <dbReference type="Proteomes" id="UP000039021"/>
    </source>
</evidence>
<evidence type="ECO:0000313" key="3">
    <source>
        <dbReference type="EMBL" id="CKS10347.1"/>
    </source>
</evidence>
<dbReference type="Proteomes" id="UP000039217">
    <property type="component" value="Unassembled WGS sequence"/>
</dbReference>
<evidence type="ECO:0000313" key="9">
    <source>
        <dbReference type="Proteomes" id="UP000038802"/>
    </source>
</evidence>
<dbReference type="EMBL" id="CSAD01000306">
    <property type="protein sequence ID" value="COV69677.1"/>
    <property type="molecule type" value="Genomic_DNA"/>
</dbReference>
<evidence type="ECO:0000313" key="4">
    <source>
        <dbReference type="EMBL" id="CNV64869.1"/>
    </source>
</evidence>
<sequence length="57" mass="6226">MSAAPQPCSWSFSRRLGRLPATGTVSRCPANSTREDRFSFVRASTALPLRMISNPDA</sequence>
<evidence type="ECO:0000313" key="12">
    <source>
        <dbReference type="Proteomes" id="UP000044938"/>
    </source>
</evidence>
<evidence type="ECO:0000313" key="14">
    <source>
        <dbReference type="Proteomes" id="UP000046680"/>
    </source>
</evidence>
<dbReference type="EMBL" id="CFOH01000369">
    <property type="protein sequence ID" value="CFE53848.1"/>
    <property type="molecule type" value="Genomic_DNA"/>
</dbReference>
<proteinExistence type="predicted"/>
<evidence type="ECO:0000313" key="13">
    <source>
        <dbReference type="Proteomes" id="UP000045842"/>
    </source>
</evidence>
<dbReference type="EMBL" id="CGCX01000851">
    <property type="protein sequence ID" value="CFR84512.1"/>
    <property type="molecule type" value="Genomic_DNA"/>
</dbReference>
<evidence type="ECO:0000313" key="15">
    <source>
        <dbReference type="Proteomes" id="UP000046947"/>
    </source>
</evidence>
<accession>A0A0U0SYX7</accession>